<evidence type="ECO:0000313" key="3">
    <source>
        <dbReference type="Proteomes" id="UP001268651"/>
    </source>
</evidence>
<name>A0ABU3U5C8_9FLAO</name>
<protein>
    <recommendedName>
        <fullName evidence="4">GLPGLI family protein</fullName>
    </recommendedName>
</protein>
<organism evidence="2 3">
    <name type="scientific">Gilvirhabdus luticola</name>
    <dbReference type="NCBI Taxonomy" id="3079858"/>
    <lineage>
        <taxon>Bacteria</taxon>
        <taxon>Pseudomonadati</taxon>
        <taxon>Bacteroidota</taxon>
        <taxon>Flavobacteriia</taxon>
        <taxon>Flavobacteriales</taxon>
        <taxon>Flavobacteriaceae</taxon>
        <taxon>Gilvirhabdus</taxon>
    </lineage>
</organism>
<comment type="caution">
    <text evidence="2">The sequence shown here is derived from an EMBL/GenBank/DDBJ whole genome shotgun (WGS) entry which is preliminary data.</text>
</comment>
<feature type="chain" id="PRO_5046274977" description="GLPGLI family protein" evidence="1">
    <location>
        <begin position="20"/>
        <end position="260"/>
    </location>
</feature>
<keyword evidence="1" id="KW-0732">Signal</keyword>
<gene>
    <name evidence="2" type="ORF">RXV94_05525</name>
</gene>
<accession>A0ABU3U5C8</accession>
<proteinExistence type="predicted"/>
<evidence type="ECO:0000313" key="2">
    <source>
        <dbReference type="EMBL" id="MDU8885610.1"/>
    </source>
</evidence>
<reference evidence="2 3" key="1">
    <citation type="submission" date="2023-10" db="EMBL/GenBank/DDBJ databases">
        <title>Marimonas sp. nov. isolated from tidal mud flat.</title>
        <authorList>
            <person name="Jaincy N.J."/>
            <person name="Srinivasan S."/>
            <person name="Lee S.-S."/>
        </authorList>
    </citation>
    <scope>NUCLEOTIDE SEQUENCE [LARGE SCALE GENOMIC DNA]</scope>
    <source>
        <strain evidence="2 3">MJ-SS3</strain>
    </source>
</reference>
<sequence>MKKFLALFVVVSLSFSAIAQDDLFLVFELMKVDNEQEQAYWETENFWEKIHQQRVNNGDIVGWDLWQLSPGGETQGFQYMTVTLFNSAKGMFQGGNFMENVKKAYPDLSEEDLRKKFEHTSKSRDLAVRIYLRQIATTTNESFDMPLGSIAFINYMKVEMGKYGAYEKAETEVFQPMHQKSVDDGNRSAWGLLRFMLPYGSDVYATHITYDMYKDIDQAISDRSSGMGTLTEAQQKAVQDGIATRDLKSGVMGTLVKKVR</sequence>
<dbReference type="EMBL" id="JAWHTF010000002">
    <property type="protein sequence ID" value="MDU8885610.1"/>
    <property type="molecule type" value="Genomic_DNA"/>
</dbReference>
<dbReference type="Proteomes" id="UP001268651">
    <property type="component" value="Unassembled WGS sequence"/>
</dbReference>
<feature type="signal peptide" evidence="1">
    <location>
        <begin position="1"/>
        <end position="19"/>
    </location>
</feature>
<keyword evidence="3" id="KW-1185">Reference proteome</keyword>
<evidence type="ECO:0008006" key="4">
    <source>
        <dbReference type="Google" id="ProtNLM"/>
    </source>
</evidence>
<evidence type="ECO:0000256" key="1">
    <source>
        <dbReference type="SAM" id="SignalP"/>
    </source>
</evidence>
<dbReference type="RefSeq" id="WP_316661500.1">
    <property type="nucleotide sequence ID" value="NZ_JAWHTF010000002.1"/>
</dbReference>